<keyword evidence="2" id="KW-0687">Ribonucleoprotein</keyword>
<gene>
    <name evidence="3" type="ORF">ASU29_008</name>
</gene>
<dbReference type="GO" id="GO:0005840">
    <property type="term" value="C:ribosome"/>
    <property type="evidence" value="ECO:0007669"/>
    <property type="project" value="UniProtKB-KW"/>
</dbReference>
<reference evidence="3 4" key="2">
    <citation type="journal article" date="2016" name="Genome Announc.">
        <title>Complete Genome Sequences of the Obligate Symbionts 'Candidatus Sulcia muelleri' and 'Ca. Nasuia deltocephalinicola' from the Pestiferous Leafhopper Macrosteles quadripunctulatus (Hemiptera: Cicadellidae).</title>
        <authorList>
            <person name="Bennett G.M."/>
            <person name="Abba S."/>
            <person name="Kube M."/>
            <person name="Marzachi C."/>
        </authorList>
    </citation>
    <scope>NUCLEOTIDE SEQUENCE [LARGE SCALE GENOMIC DNA]</scope>
    <source>
        <strain evidence="3 4">PUNC</strain>
    </source>
</reference>
<protein>
    <submittedName>
        <fullName evidence="3">50S ribosomal subunit protein L13</fullName>
    </submittedName>
</protein>
<dbReference type="AlphaFoldDB" id="A0A0S2UP15"/>
<dbReference type="Pfam" id="PF00572">
    <property type="entry name" value="Ribosomal_L13"/>
    <property type="match status" value="1"/>
</dbReference>
<evidence type="ECO:0000256" key="1">
    <source>
        <dbReference type="ARBA" id="ARBA00022980"/>
    </source>
</evidence>
<dbReference type="Proteomes" id="UP000055684">
    <property type="component" value="Chromosome"/>
</dbReference>
<dbReference type="GO" id="GO:1990904">
    <property type="term" value="C:ribonucleoprotein complex"/>
    <property type="evidence" value="ECO:0007669"/>
    <property type="project" value="UniProtKB-KW"/>
</dbReference>
<dbReference type="GO" id="GO:0006412">
    <property type="term" value="P:translation"/>
    <property type="evidence" value="ECO:0007669"/>
    <property type="project" value="InterPro"/>
</dbReference>
<dbReference type="InterPro" id="IPR036899">
    <property type="entry name" value="Ribosomal_uL13_sf"/>
</dbReference>
<dbReference type="SUPFAM" id="SSF52161">
    <property type="entry name" value="Ribosomal protein L13"/>
    <property type="match status" value="1"/>
</dbReference>
<accession>A0A0S2UP15</accession>
<dbReference type="OrthoDB" id="9801330at2"/>
<dbReference type="EMBL" id="CP013211">
    <property type="protein sequence ID" value="ALP69947.1"/>
    <property type="molecule type" value="Genomic_DNA"/>
</dbReference>
<evidence type="ECO:0000256" key="2">
    <source>
        <dbReference type="ARBA" id="ARBA00023274"/>
    </source>
</evidence>
<sequence>MFKSKWYVINIKNKDLKNLISIINKININKKFFNNNKNNKIIIFNENFLKINKKNFKIKFFYRYSGYIGGLKKINFLKFYQKNPKEFLKNYIIRSIKNKKLKKFFKNNIKFFKNNYLIKIIKNKILNF</sequence>
<dbReference type="InterPro" id="IPR005822">
    <property type="entry name" value="Ribosomal_uL13"/>
</dbReference>
<proteinExistence type="predicted"/>
<name>A0A0S2UP15_9PROT</name>
<evidence type="ECO:0000313" key="4">
    <source>
        <dbReference type="Proteomes" id="UP000055684"/>
    </source>
</evidence>
<evidence type="ECO:0000313" key="3">
    <source>
        <dbReference type="EMBL" id="ALP69947.1"/>
    </source>
</evidence>
<organism evidence="3 4">
    <name type="scientific">Candidatus Nasuia deltocephalincola</name>
    <dbReference type="NCBI Taxonomy" id="1160784"/>
    <lineage>
        <taxon>Bacteria</taxon>
        <taxon>Pseudomonadati</taxon>
        <taxon>Pseudomonadota</taxon>
        <taxon>Betaproteobacteria</taxon>
        <taxon>Candidatus Nasuia</taxon>
    </lineage>
</organism>
<dbReference type="Gene3D" id="3.90.1180.10">
    <property type="entry name" value="Ribosomal protein L13"/>
    <property type="match status" value="1"/>
</dbReference>
<reference evidence="4" key="1">
    <citation type="submission" date="2015-11" db="EMBL/GenBank/DDBJ databases">
        <title>Complete genome sequences of the obligate symbionts Candidatus Sulcia muelleri and Candidatus Nasuia deltocephalinicola from the pestiferous leafhopper, Macrosteles quadripunctulatus (Hemiptera: Cicadellidae).</title>
        <authorList>
            <person name="Bennett G.M."/>
            <person name="Abba S."/>
            <person name="Kube M."/>
            <person name="Marzachi C."/>
        </authorList>
    </citation>
    <scope>NUCLEOTIDE SEQUENCE [LARGE SCALE GENOMIC DNA]</scope>
    <source>
        <strain evidence="4">PUNC</strain>
    </source>
</reference>
<dbReference type="GO" id="GO:0003735">
    <property type="term" value="F:structural constituent of ribosome"/>
    <property type="evidence" value="ECO:0007669"/>
    <property type="project" value="InterPro"/>
</dbReference>
<keyword evidence="1" id="KW-0689">Ribosomal protein</keyword>